<dbReference type="InterPro" id="IPR027417">
    <property type="entry name" value="P-loop_NTPase"/>
</dbReference>
<comment type="subcellular location">
    <subcellularLocation>
        <location evidence="1">Golgi apparatus membrane</location>
        <topology evidence="1">Single-pass type II membrane protein</topology>
    </subcellularLocation>
</comment>
<evidence type="ECO:0000313" key="12">
    <source>
        <dbReference type="Proteomes" id="UP001178461"/>
    </source>
</evidence>
<reference evidence="11" key="1">
    <citation type="submission" date="2022-12" db="EMBL/GenBank/DDBJ databases">
        <authorList>
            <person name="Alioto T."/>
            <person name="Alioto T."/>
            <person name="Gomez Garrido J."/>
        </authorList>
    </citation>
    <scope>NUCLEOTIDE SEQUENCE</scope>
</reference>
<dbReference type="EMBL" id="OX395130">
    <property type="protein sequence ID" value="CAI5775433.1"/>
    <property type="molecule type" value="Genomic_DNA"/>
</dbReference>
<evidence type="ECO:0000256" key="1">
    <source>
        <dbReference type="ARBA" id="ARBA00004323"/>
    </source>
</evidence>
<evidence type="ECO:0000256" key="8">
    <source>
        <dbReference type="ARBA" id="ARBA00023136"/>
    </source>
</evidence>
<name>A0AA35P7V7_9SAUR</name>
<keyword evidence="7" id="KW-0333">Golgi apparatus</keyword>
<dbReference type="GO" id="GO:0009247">
    <property type="term" value="P:glycolipid biosynthetic process"/>
    <property type="evidence" value="ECO:0007669"/>
    <property type="project" value="InterPro"/>
</dbReference>
<keyword evidence="9" id="KW-0325">Glycoprotein</keyword>
<evidence type="ECO:0000256" key="4">
    <source>
        <dbReference type="ARBA" id="ARBA00022692"/>
    </source>
</evidence>
<dbReference type="Gene3D" id="3.40.50.300">
    <property type="entry name" value="P-loop containing nucleotide triphosphate hydrolases"/>
    <property type="match status" value="1"/>
</dbReference>
<gene>
    <name evidence="11" type="ORF">PODLI_1B032336</name>
</gene>
<feature type="chain" id="PRO_5041463416" evidence="10">
    <location>
        <begin position="43"/>
        <end position="631"/>
    </location>
</feature>
<dbReference type="GO" id="GO:0000139">
    <property type="term" value="C:Golgi membrane"/>
    <property type="evidence" value="ECO:0007669"/>
    <property type="project" value="UniProtKB-SubCell"/>
</dbReference>
<dbReference type="Pfam" id="PF06990">
    <property type="entry name" value="Gal-3-0_sulfotr"/>
    <property type="match status" value="1"/>
</dbReference>
<dbReference type="SUPFAM" id="SSF52540">
    <property type="entry name" value="P-loop containing nucleoside triphosphate hydrolases"/>
    <property type="match status" value="1"/>
</dbReference>
<dbReference type="PANTHER" id="PTHR14647">
    <property type="entry name" value="GALACTOSE-3-O-SULFOTRANSFERASE"/>
    <property type="match status" value="1"/>
</dbReference>
<keyword evidence="4" id="KW-0812">Transmembrane</keyword>
<proteinExistence type="inferred from homology"/>
<dbReference type="PANTHER" id="PTHR14647:SF62">
    <property type="entry name" value="GALACTOSE-3-O-SULFOTRANSFERASE 2"/>
    <property type="match status" value="1"/>
</dbReference>
<evidence type="ECO:0000256" key="7">
    <source>
        <dbReference type="ARBA" id="ARBA00023034"/>
    </source>
</evidence>
<evidence type="ECO:0000313" key="11">
    <source>
        <dbReference type="EMBL" id="CAI5775433.1"/>
    </source>
</evidence>
<evidence type="ECO:0000256" key="2">
    <source>
        <dbReference type="ARBA" id="ARBA00008124"/>
    </source>
</evidence>
<evidence type="ECO:0000256" key="5">
    <source>
        <dbReference type="ARBA" id="ARBA00022968"/>
    </source>
</evidence>
<evidence type="ECO:0000256" key="6">
    <source>
        <dbReference type="ARBA" id="ARBA00022989"/>
    </source>
</evidence>
<keyword evidence="5" id="KW-0735">Signal-anchor</keyword>
<protein>
    <submittedName>
        <fullName evidence="11">Galactose-3-O-sulfotransferase 2-like</fullName>
    </submittedName>
</protein>
<feature type="signal peptide" evidence="10">
    <location>
        <begin position="1"/>
        <end position="42"/>
    </location>
</feature>
<keyword evidence="3" id="KW-0808">Transferase</keyword>
<comment type="similarity">
    <text evidence="2">Belongs to the galactose-3-O-sulfotransferase family.</text>
</comment>
<organism evidence="11 12">
    <name type="scientific">Podarcis lilfordi</name>
    <name type="common">Lilford's wall lizard</name>
    <dbReference type="NCBI Taxonomy" id="74358"/>
    <lineage>
        <taxon>Eukaryota</taxon>
        <taxon>Metazoa</taxon>
        <taxon>Chordata</taxon>
        <taxon>Craniata</taxon>
        <taxon>Vertebrata</taxon>
        <taxon>Euteleostomi</taxon>
        <taxon>Lepidosauria</taxon>
        <taxon>Squamata</taxon>
        <taxon>Bifurcata</taxon>
        <taxon>Unidentata</taxon>
        <taxon>Episquamata</taxon>
        <taxon>Laterata</taxon>
        <taxon>Lacertibaenia</taxon>
        <taxon>Lacertidae</taxon>
        <taxon>Podarcis</taxon>
    </lineage>
</organism>
<keyword evidence="6" id="KW-1133">Transmembrane helix</keyword>
<dbReference type="GO" id="GO:0001733">
    <property type="term" value="F:galactosylceramide sulfotransferase activity"/>
    <property type="evidence" value="ECO:0007669"/>
    <property type="project" value="InterPro"/>
</dbReference>
<dbReference type="AlphaFoldDB" id="A0AA35P7V7"/>
<keyword evidence="12" id="KW-1185">Reference proteome</keyword>
<evidence type="ECO:0000256" key="3">
    <source>
        <dbReference type="ARBA" id="ARBA00022679"/>
    </source>
</evidence>
<dbReference type="InterPro" id="IPR009729">
    <property type="entry name" value="Gal-3-0_sulfotransfrase"/>
</dbReference>
<evidence type="ECO:0000256" key="10">
    <source>
        <dbReference type="SAM" id="SignalP"/>
    </source>
</evidence>
<keyword evidence="10" id="KW-0732">Signal</keyword>
<keyword evidence="8" id="KW-0472">Membrane</keyword>
<sequence>MCKLTRTWIRKWNLSCNSQLRRLWVSLLLLLLLCLIFQVVERFQCISNCRCDFKQNQLPLEENRASENSIQVQRSPTYAQLLQKSTAQKREPRPNPAEKKRLATKLNIAFNKTKLLAASFGSEEEFWQNPFVEGDERVQAQHTANRLRDWWKHSTPKNPRGDQVVVNFADDQTSAAATKDGSSLIKVAEPTTRISAGDQTAHVKDPERRPFPKHTTITQPEAFSAEGDRRTVGMASAKPPTMKLPPPENNILPKVGTAKEGGSTSSPSQGSTCMPKTHVVFLKVHKSASSTVMNILFRFGDTRNLSFAMPSNGATQLFYPHYFTAAAVQGFSPKKDPQFHIMCHHMRFFQPEVTRVMPNTSFYFSILRNPIHLMESSFAYYKGSSAFAKAKSLEEFLNDTSKFYSASTSDSQYAKNLMTFDFGYNHNGNFSAKNVQLMLRAIEAQFDLLLISEYFDESMVLLKEALCWDLDDVVSFPLNSRDNSTKSHLSKDTIEKIKSWNKLDWELYVHFNRTFWEKIDRHMGRERMQQEVRALQQKREQLAKICLQEGGSVAPMKIADPALAPLQYGKAKILGYNIKPGLDRATRQMCQHLVTPELQYSSLLYRKQFPQKTLTPRNPAHLPNLYNRRAV</sequence>
<accession>A0AA35P7V7</accession>
<dbReference type="Proteomes" id="UP001178461">
    <property type="component" value="Chromosome 5"/>
</dbReference>
<evidence type="ECO:0000256" key="9">
    <source>
        <dbReference type="ARBA" id="ARBA00023180"/>
    </source>
</evidence>